<dbReference type="Gene3D" id="4.10.1110.10">
    <property type="entry name" value="AN1-like Zinc finger"/>
    <property type="match status" value="1"/>
</dbReference>
<dbReference type="SMART" id="SM00154">
    <property type="entry name" value="ZnF_AN1"/>
    <property type="match status" value="1"/>
</dbReference>
<keyword evidence="2 4" id="KW-0863">Zinc-finger</keyword>
<dbReference type="AlphaFoldDB" id="A0A6M2DQJ5"/>
<dbReference type="EMBL" id="GIIL01004869">
    <property type="protein sequence ID" value="NOV48595.1"/>
    <property type="molecule type" value="Transcribed_RNA"/>
</dbReference>
<feature type="domain" description="AN1-type" evidence="5">
    <location>
        <begin position="40"/>
        <end position="87"/>
    </location>
</feature>
<dbReference type="Pfam" id="PF01428">
    <property type="entry name" value="zf-AN1"/>
    <property type="match status" value="1"/>
</dbReference>
<accession>A0A6M2DQJ5</accession>
<dbReference type="InterPro" id="IPR035896">
    <property type="entry name" value="AN1-like_Znf"/>
</dbReference>
<organism evidence="6">
    <name type="scientific">Xenopsylla cheopis</name>
    <name type="common">Oriental rat flea</name>
    <name type="synonym">Pulex cheopis</name>
    <dbReference type="NCBI Taxonomy" id="163159"/>
    <lineage>
        <taxon>Eukaryota</taxon>
        <taxon>Metazoa</taxon>
        <taxon>Ecdysozoa</taxon>
        <taxon>Arthropoda</taxon>
        <taxon>Hexapoda</taxon>
        <taxon>Insecta</taxon>
        <taxon>Pterygota</taxon>
        <taxon>Neoptera</taxon>
        <taxon>Endopterygota</taxon>
        <taxon>Siphonaptera</taxon>
        <taxon>Pulicidae</taxon>
        <taxon>Xenopsyllinae</taxon>
        <taxon>Xenopsylla</taxon>
    </lineage>
</organism>
<reference evidence="6" key="1">
    <citation type="submission" date="2020-03" db="EMBL/GenBank/DDBJ databases">
        <title>Transcriptomic Profiling of the Digestive Tract of the Rat Flea, Xenopsylla cheopis, Following Blood Feeding and Infection with Yersinia pestis.</title>
        <authorList>
            <person name="Bland D.M."/>
            <person name="Martens C.A."/>
            <person name="Virtaneva K."/>
            <person name="Kanakabandi K."/>
            <person name="Long D."/>
            <person name="Rosenke R."/>
            <person name="Saturday G.A."/>
            <person name="Hoyt F.H."/>
            <person name="Bruno D.P."/>
            <person name="Ribeiro J.M.C."/>
            <person name="Hinnebusch J."/>
        </authorList>
    </citation>
    <scope>NUCLEOTIDE SEQUENCE</scope>
</reference>
<keyword evidence="1" id="KW-0479">Metal-binding</keyword>
<dbReference type="PROSITE" id="PS51039">
    <property type="entry name" value="ZF_AN1"/>
    <property type="match status" value="1"/>
</dbReference>
<dbReference type="PANTHER" id="PTHR46728:SF1">
    <property type="entry name" value="AN1-TYPE ZINC FINGER PROTEIN 4"/>
    <property type="match status" value="1"/>
</dbReference>
<dbReference type="GO" id="GO:0008270">
    <property type="term" value="F:zinc ion binding"/>
    <property type="evidence" value="ECO:0007669"/>
    <property type="project" value="UniProtKB-KW"/>
</dbReference>
<dbReference type="SUPFAM" id="SSF118310">
    <property type="entry name" value="AN1-like Zinc finger"/>
    <property type="match status" value="1"/>
</dbReference>
<proteinExistence type="predicted"/>
<evidence type="ECO:0000313" key="6">
    <source>
        <dbReference type="EMBL" id="NOV48595.1"/>
    </source>
</evidence>
<dbReference type="InterPro" id="IPR053061">
    <property type="entry name" value="AN1-type_zinc_finger"/>
</dbReference>
<dbReference type="InterPro" id="IPR000058">
    <property type="entry name" value="Znf_AN1"/>
</dbReference>
<keyword evidence="3" id="KW-0862">Zinc</keyword>
<protein>
    <submittedName>
        <fullName evidence="6">Putative product</fullName>
    </submittedName>
</protein>
<evidence type="ECO:0000256" key="1">
    <source>
        <dbReference type="ARBA" id="ARBA00022723"/>
    </source>
</evidence>
<evidence type="ECO:0000256" key="2">
    <source>
        <dbReference type="ARBA" id="ARBA00022771"/>
    </source>
</evidence>
<dbReference type="PANTHER" id="PTHR46728">
    <property type="entry name" value="AN1-TYPE ZINC FINGER PROTEIN 4"/>
    <property type="match status" value="1"/>
</dbReference>
<evidence type="ECO:0000256" key="3">
    <source>
        <dbReference type="ARBA" id="ARBA00022833"/>
    </source>
</evidence>
<name>A0A6M2DQJ5_XENCH</name>
<evidence type="ECO:0000259" key="5">
    <source>
        <dbReference type="PROSITE" id="PS51039"/>
    </source>
</evidence>
<sequence>MLNPHLQIIQLILLKAKIELLKNPKLKSLQIHLLENLSPKKKRMRCKVCGKRLTITTAMVCRCGGTFCAQHRYAETHSCTYDYKEEGRKQIEQDNPVVTAPKLPKI</sequence>
<evidence type="ECO:0000256" key="4">
    <source>
        <dbReference type="PROSITE-ProRule" id="PRU00449"/>
    </source>
</evidence>